<name>A0A7R9I3N5_9NEOP</name>
<sequence>MLPVSLSPTSNGNIARVSGAMEDHLPLNESRIPVARAQERTLRRSASVRLRGERGTQHFPAIAESTDSWTQPATHGSLVVTT</sequence>
<evidence type="ECO:0000313" key="1">
    <source>
        <dbReference type="EMBL" id="CAD7446253.1"/>
    </source>
</evidence>
<dbReference type="EMBL" id="OD567863">
    <property type="protein sequence ID" value="CAD7446253.1"/>
    <property type="molecule type" value="Genomic_DNA"/>
</dbReference>
<protein>
    <submittedName>
        <fullName evidence="1">Uncharacterized protein</fullName>
    </submittedName>
</protein>
<organism evidence="1">
    <name type="scientific">Timema bartmani</name>
    <dbReference type="NCBI Taxonomy" id="61472"/>
    <lineage>
        <taxon>Eukaryota</taxon>
        <taxon>Metazoa</taxon>
        <taxon>Ecdysozoa</taxon>
        <taxon>Arthropoda</taxon>
        <taxon>Hexapoda</taxon>
        <taxon>Insecta</taxon>
        <taxon>Pterygota</taxon>
        <taxon>Neoptera</taxon>
        <taxon>Polyneoptera</taxon>
        <taxon>Phasmatodea</taxon>
        <taxon>Timematodea</taxon>
        <taxon>Timematoidea</taxon>
        <taxon>Timematidae</taxon>
        <taxon>Timema</taxon>
    </lineage>
</organism>
<proteinExistence type="predicted"/>
<reference evidence="1" key="1">
    <citation type="submission" date="2020-11" db="EMBL/GenBank/DDBJ databases">
        <authorList>
            <person name="Tran Van P."/>
        </authorList>
    </citation>
    <scope>NUCLEOTIDE SEQUENCE</scope>
</reference>
<gene>
    <name evidence="1" type="ORF">TBIB3V08_LOCUS8587</name>
</gene>
<accession>A0A7R9I3N5</accession>
<dbReference type="AlphaFoldDB" id="A0A7R9I3N5"/>